<protein>
    <recommendedName>
        <fullName evidence="9">Myb-like DNA-binding domain-containing protein</fullName>
    </recommendedName>
</protein>
<feature type="domain" description="Myb-like" evidence="5">
    <location>
        <begin position="574"/>
        <end position="617"/>
    </location>
</feature>
<feature type="region of interest" description="Disordered" evidence="4">
    <location>
        <begin position="1"/>
        <end position="174"/>
    </location>
</feature>
<evidence type="ECO:0000256" key="1">
    <source>
        <dbReference type="ARBA" id="ARBA00004123"/>
    </source>
</evidence>
<dbReference type="EMBL" id="MU001631">
    <property type="protein sequence ID" value="KAF2487132.1"/>
    <property type="molecule type" value="Genomic_DNA"/>
</dbReference>
<evidence type="ECO:0008006" key="9">
    <source>
        <dbReference type="Google" id="ProtNLM"/>
    </source>
</evidence>
<dbReference type="GO" id="GO:0003700">
    <property type="term" value="F:DNA-binding transcription factor activity"/>
    <property type="evidence" value="ECO:0007669"/>
    <property type="project" value="TreeGrafter"/>
</dbReference>
<evidence type="ECO:0000256" key="3">
    <source>
        <dbReference type="ARBA" id="ARBA00023242"/>
    </source>
</evidence>
<comment type="subcellular location">
    <subcellularLocation>
        <location evidence="1">Nucleus</location>
    </subcellularLocation>
</comment>
<evidence type="ECO:0000259" key="5">
    <source>
        <dbReference type="PROSITE" id="PS50090"/>
    </source>
</evidence>
<dbReference type="InterPro" id="IPR051651">
    <property type="entry name" value="DMTF1_DNA-bind_reg"/>
</dbReference>
<evidence type="ECO:0000256" key="4">
    <source>
        <dbReference type="SAM" id="MobiDB-lite"/>
    </source>
</evidence>
<dbReference type="InterPro" id="IPR009057">
    <property type="entry name" value="Homeodomain-like_sf"/>
</dbReference>
<dbReference type="Proteomes" id="UP000799767">
    <property type="component" value="Unassembled WGS sequence"/>
</dbReference>
<evidence type="ECO:0000259" key="6">
    <source>
        <dbReference type="PROSITE" id="PS51294"/>
    </source>
</evidence>
<feature type="region of interest" description="Disordered" evidence="4">
    <location>
        <begin position="889"/>
        <end position="922"/>
    </location>
</feature>
<gene>
    <name evidence="7" type="ORF">BDY17DRAFT_3914</name>
</gene>
<feature type="compositionally biased region" description="Basic and acidic residues" evidence="4">
    <location>
        <begin position="103"/>
        <end position="124"/>
    </location>
</feature>
<dbReference type="GO" id="GO:0005634">
    <property type="term" value="C:nucleus"/>
    <property type="evidence" value="ECO:0007669"/>
    <property type="project" value="UniProtKB-SubCell"/>
</dbReference>
<feature type="compositionally biased region" description="Basic residues" evidence="4">
    <location>
        <begin position="469"/>
        <end position="480"/>
    </location>
</feature>
<feature type="domain" description="HTH myb-type" evidence="6">
    <location>
        <begin position="574"/>
        <end position="621"/>
    </location>
</feature>
<dbReference type="RefSeq" id="XP_033593701.1">
    <property type="nucleotide sequence ID" value="XM_033738336.1"/>
</dbReference>
<dbReference type="GO" id="GO:0000976">
    <property type="term" value="F:transcription cis-regulatory region binding"/>
    <property type="evidence" value="ECO:0007669"/>
    <property type="project" value="TreeGrafter"/>
</dbReference>
<dbReference type="AlphaFoldDB" id="A0A6A6Q4C0"/>
<feature type="region of interest" description="Disordered" evidence="4">
    <location>
        <begin position="802"/>
        <end position="861"/>
    </location>
</feature>
<feature type="compositionally biased region" description="Low complexity" evidence="4">
    <location>
        <begin position="364"/>
        <end position="400"/>
    </location>
</feature>
<dbReference type="PROSITE" id="PS51294">
    <property type="entry name" value="HTH_MYB"/>
    <property type="match status" value="1"/>
</dbReference>
<keyword evidence="3" id="KW-0539">Nucleus</keyword>
<feature type="compositionally biased region" description="Basic and acidic residues" evidence="4">
    <location>
        <begin position="45"/>
        <end position="56"/>
    </location>
</feature>
<dbReference type="SUPFAM" id="SSF46689">
    <property type="entry name" value="Homeodomain-like"/>
    <property type="match status" value="1"/>
</dbReference>
<feature type="compositionally biased region" description="Low complexity" evidence="4">
    <location>
        <begin position="840"/>
        <end position="850"/>
    </location>
</feature>
<dbReference type="SMART" id="SM00717">
    <property type="entry name" value="SANT"/>
    <property type="match status" value="2"/>
</dbReference>
<feature type="compositionally biased region" description="Polar residues" evidence="4">
    <location>
        <begin position="1"/>
        <end position="26"/>
    </location>
</feature>
<feature type="compositionally biased region" description="Polar residues" evidence="4">
    <location>
        <begin position="244"/>
        <end position="265"/>
    </location>
</feature>
<feature type="compositionally biased region" description="Basic residues" evidence="4">
    <location>
        <begin position="829"/>
        <end position="839"/>
    </location>
</feature>
<reference evidence="7" key="1">
    <citation type="journal article" date="2020" name="Stud. Mycol.">
        <title>101 Dothideomycetes genomes: a test case for predicting lifestyles and emergence of pathogens.</title>
        <authorList>
            <person name="Haridas S."/>
            <person name="Albert R."/>
            <person name="Binder M."/>
            <person name="Bloem J."/>
            <person name="Labutti K."/>
            <person name="Salamov A."/>
            <person name="Andreopoulos B."/>
            <person name="Baker S."/>
            <person name="Barry K."/>
            <person name="Bills G."/>
            <person name="Bluhm B."/>
            <person name="Cannon C."/>
            <person name="Castanera R."/>
            <person name="Culley D."/>
            <person name="Daum C."/>
            <person name="Ezra D."/>
            <person name="Gonzalez J."/>
            <person name="Henrissat B."/>
            <person name="Kuo A."/>
            <person name="Liang C."/>
            <person name="Lipzen A."/>
            <person name="Lutzoni F."/>
            <person name="Magnuson J."/>
            <person name="Mondo S."/>
            <person name="Nolan M."/>
            <person name="Ohm R."/>
            <person name="Pangilinan J."/>
            <person name="Park H.-J."/>
            <person name="Ramirez L."/>
            <person name="Alfaro M."/>
            <person name="Sun H."/>
            <person name="Tritt A."/>
            <person name="Yoshinaga Y."/>
            <person name="Zwiers L.-H."/>
            <person name="Turgeon B."/>
            <person name="Goodwin S."/>
            <person name="Spatafora J."/>
            <person name="Crous P."/>
            <person name="Grigoriev I."/>
        </authorList>
    </citation>
    <scope>NUCLEOTIDE SEQUENCE</scope>
    <source>
        <strain evidence="7">CBS 113389</strain>
    </source>
</reference>
<sequence length="936" mass="104351">MGQTSSQLVGSQLPATFESQDSSYEENFSPKPSRPSMPTKKRARPSGEHDNEDRVQRKARKIGHSQEPGMKRKRKGRASIPQHRRGTAIMPSQDSVATTPVQDTERDHHKENGVDSDVHEDDVRMGSINDSGGLKYRMSKIKSQTPEREESSVEPSALPDDQSTDEPLISENYEGEYQEFAQAVEHETNPQLRELMVDHYFAEDEDGVILGMSGVEEARRMWQRQHSDGGKGVDTQAIPETFAGSRQQTGSDRPMSQSPSVLSASDDQRDIVLNGTVHPPAMSERRSTSTSSSASRCVTPTSKNAYQPPAADSPEPAPAGRIPTPPSSRPNGVSRSRDDETTPTQRSEPTDTLISAMESPLAESPTGSKASTPTSSPAPSERSTPKQASAKSSARAALRSASRKKSRSAQKWTTVNEPHELGEAMDEGDQDDKDDEYAVPLSEEEPEGEAEGAPEKEHQSAQQADGETKKKKSKAKSGKPRKSDAERTRPPARKIHKDDVIKGAWSFQEKDLADAVFESCCAELNLTSMELAWKITEWNEVGLFRDRMHEAFPFRLAGSIRKLCQRRYHPFSTGAWTPEEDESLKSTISELGLVWSRISFLVNRPPEACRDRWKNIVQYEATMESGPWSLEEEATLLEVVDELLDLIWEECEDVQIRNDPERLETMIDWRTVAKKLNETRSAKRCYEKWKKLKRRADTVNKSPVKVERPDPLEVRKRLDRTYRKIGWGNVYDALVEICDATAGEPERTYEYDSTFWSIEMFAMFRADAELQAATAMGSQAIILRDRLWQLNEQGRLEWTRVSFEQSTQQDEEEGRQGSQATSDSPRTKTPAKRGKRGSRASRSQSARTATVPLPEAGEQDSGEIMNADQHPIEEPATSHDVDALEIQETPADSGGAGDIKAGGSINDWEDTESLGNVTPSLGPRTFMNRCRTSITG</sequence>
<dbReference type="GeneID" id="54479338"/>
<organism evidence="7 8">
    <name type="scientific">Neohortaea acidophila</name>
    <dbReference type="NCBI Taxonomy" id="245834"/>
    <lineage>
        <taxon>Eukaryota</taxon>
        <taxon>Fungi</taxon>
        <taxon>Dikarya</taxon>
        <taxon>Ascomycota</taxon>
        <taxon>Pezizomycotina</taxon>
        <taxon>Dothideomycetes</taxon>
        <taxon>Dothideomycetidae</taxon>
        <taxon>Mycosphaerellales</taxon>
        <taxon>Teratosphaeriaceae</taxon>
        <taxon>Neohortaea</taxon>
    </lineage>
</organism>
<feature type="compositionally biased region" description="Acidic residues" evidence="4">
    <location>
        <begin position="423"/>
        <end position="452"/>
    </location>
</feature>
<dbReference type="PROSITE" id="PS50090">
    <property type="entry name" value="MYB_LIKE"/>
    <property type="match status" value="2"/>
</dbReference>
<feature type="domain" description="Myb-like" evidence="5">
    <location>
        <begin position="620"/>
        <end position="693"/>
    </location>
</feature>
<dbReference type="PANTHER" id="PTHR46380:SF2">
    <property type="entry name" value="CYCLIN-D-BINDING MYB-LIKE TRANSCRIPTION FACTOR 1"/>
    <property type="match status" value="1"/>
</dbReference>
<feature type="region of interest" description="Disordered" evidence="4">
    <location>
        <begin position="220"/>
        <end position="497"/>
    </location>
</feature>
<feature type="compositionally biased region" description="Basic and acidic residues" evidence="4">
    <location>
        <begin position="220"/>
        <end position="231"/>
    </location>
</feature>
<feature type="compositionally biased region" description="Polar residues" evidence="4">
    <location>
        <begin position="342"/>
        <end position="353"/>
    </location>
</feature>
<name>A0A6A6Q4C0_9PEZI</name>
<dbReference type="PANTHER" id="PTHR46380">
    <property type="entry name" value="CYCLIN-D-BINDING MYB-LIKE TRANSCRIPTION FACTOR 1"/>
    <property type="match status" value="1"/>
</dbReference>
<evidence type="ECO:0000313" key="8">
    <source>
        <dbReference type="Proteomes" id="UP000799767"/>
    </source>
</evidence>
<dbReference type="InterPro" id="IPR001005">
    <property type="entry name" value="SANT/Myb"/>
</dbReference>
<dbReference type="OrthoDB" id="39591at2759"/>
<dbReference type="Pfam" id="PF13921">
    <property type="entry name" value="Myb_DNA-bind_6"/>
    <property type="match status" value="1"/>
</dbReference>
<keyword evidence="2" id="KW-0238">DNA-binding</keyword>
<accession>A0A6A6Q4C0</accession>
<feature type="compositionally biased region" description="Basic residues" evidence="4">
    <location>
        <begin position="71"/>
        <end position="86"/>
    </location>
</feature>
<dbReference type="CDD" id="cd00167">
    <property type="entry name" value="SANT"/>
    <property type="match status" value="2"/>
</dbReference>
<evidence type="ECO:0000256" key="2">
    <source>
        <dbReference type="ARBA" id="ARBA00023125"/>
    </source>
</evidence>
<evidence type="ECO:0000313" key="7">
    <source>
        <dbReference type="EMBL" id="KAF2487132.1"/>
    </source>
</evidence>
<proteinExistence type="predicted"/>
<keyword evidence="8" id="KW-1185">Reference proteome</keyword>
<feature type="compositionally biased region" description="Polar residues" evidence="4">
    <location>
        <begin position="90"/>
        <end position="102"/>
    </location>
</feature>
<dbReference type="Gene3D" id="1.10.10.60">
    <property type="entry name" value="Homeodomain-like"/>
    <property type="match status" value="2"/>
</dbReference>
<dbReference type="InterPro" id="IPR017930">
    <property type="entry name" value="Myb_dom"/>
</dbReference>